<protein>
    <submittedName>
        <fullName evidence="13">Porin</fullName>
    </submittedName>
</protein>
<keyword evidence="9" id="KW-0472">Membrane</keyword>
<evidence type="ECO:0000256" key="8">
    <source>
        <dbReference type="ARBA" id="ARBA00023114"/>
    </source>
</evidence>
<dbReference type="GO" id="GO:0009279">
    <property type="term" value="C:cell outer membrane"/>
    <property type="evidence" value="ECO:0007669"/>
    <property type="project" value="UniProtKB-SubCell"/>
</dbReference>
<gene>
    <name evidence="13" type="ORF">MESMUL_22330</name>
</gene>
<dbReference type="GO" id="GO:0006811">
    <property type="term" value="P:monoatomic ion transport"/>
    <property type="evidence" value="ECO:0007669"/>
    <property type="project" value="UniProtKB-KW"/>
</dbReference>
<dbReference type="InterPro" id="IPR023614">
    <property type="entry name" value="Porin_dom_sf"/>
</dbReference>
<evidence type="ECO:0000256" key="11">
    <source>
        <dbReference type="SAM" id="SignalP"/>
    </source>
</evidence>
<evidence type="ECO:0000313" key="14">
    <source>
        <dbReference type="Proteomes" id="UP000266091"/>
    </source>
</evidence>
<dbReference type="RefSeq" id="WP_116271063.1">
    <property type="nucleotide sequence ID" value="NZ_BGZJ01000002.1"/>
</dbReference>
<reference evidence="13 14" key="1">
    <citation type="journal article" date="2018" name="Int. J. Syst. Evol. Microbiol.">
        <title>Mesosutterella multiformis gen. nov., sp. nov., a member of the family Sutterellaceae and Sutterella megalosphaeroides sp. nov., isolated from human faeces.</title>
        <authorList>
            <person name="Sakamoto M."/>
            <person name="Ikeyama N."/>
            <person name="Kunihiro T."/>
            <person name="Iino T."/>
            <person name="Yuki M."/>
            <person name="Ohkuma M."/>
        </authorList>
    </citation>
    <scope>NUCLEOTIDE SEQUENCE [LARGE SCALE GENOMIC DNA]</scope>
    <source>
        <strain evidence="13 14">4NBBH2</strain>
    </source>
</reference>
<evidence type="ECO:0000256" key="1">
    <source>
        <dbReference type="ARBA" id="ARBA00004571"/>
    </source>
</evidence>
<keyword evidence="8" id="KW-0626">Porin</keyword>
<organism evidence="13 14">
    <name type="scientific">Mesosutterella multiformis</name>
    <dbReference type="NCBI Taxonomy" id="2259133"/>
    <lineage>
        <taxon>Bacteria</taxon>
        <taxon>Pseudomonadati</taxon>
        <taxon>Pseudomonadota</taxon>
        <taxon>Betaproteobacteria</taxon>
        <taxon>Burkholderiales</taxon>
        <taxon>Sutterellaceae</taxon>
        <taxon>Mesosutterella</taxon>
    </lineage>
</organism>
<comment type="caution">
    <text evidence="13">The sequence shown here is derived from an EMBL/GenBank/DDBJ whole genome shotgun (WGS) entry which is preliminary data.</text>
</comment>
<evidence type="ECO:0000256" key="6">
    <source>
        <dbReference type="ARBA" id="ARBA00022729"/>
    </source>
</evidence>
<evidence type="ECO:0000256" key="5">
    <source>
        <dbReference type="ARBA" id="ARBA00022692"/>
    </source>
</evidence>
<keyword evidence="4" id="KW-1134">Transmembrane beta strand</keyword>
<feature type="chain" id="PRO_5017422786" evidence="11">
    <location>
        <begin position="24"/>
        <end position="379"/>
    </location>
</feature>
<feature type="domain" description="Porin" evidence="12">
    <location>
        <begin position="9"/>
        <end position="354"/>
    </location>
</feature>
<evidence type="ECO:0000259" key="12">
    <source>
        <dbReference type="Pfam" id="PF13609"/>
    </source>
</evidence>
<dbReference type="PANTHER" id="PTHR34501:SF9">
    <property type="entry name" value="MAJOR OUTER MEMBRANE PROTEIN P.IA"/>
    <property type="match status" value="1"/>
</dbReference>
<dbReference type="Gene3D" id="2.40.160.10">
    <property type="entry name" value="Porin"/>
    <property type="match status" value="1"/>
</dbReference>
<dbReference type="InterPro" id="IPR033900">
    <property type="entry name" value="Gram_neg_porin_domain"/>
</dbReference>
<comment type="subunit">
    <text evidence="2">Homotrimer.</text>
</comment>
<dbReference type="Pfam" id="PF13609">
    <property type="entry name" value="Porin_4"/>
    <property type="match status" value="1"/>
</dbReference>
<keyword evidence="3" id="KW-0813">Transport</keyword>
<evidence type="ECO:0000313" key="13">
    <source>
        <dbReference type="EMBL" id="GBO94879.1"/>
    </source>
</evidence>
<dbReference type="EMBL" id="BGZJ01000002">
    <property type="protein sequence ID" value="GBO94879.1"/>
    <property type="molecule type" value="Genomic_DNA"/>
</dbReference>
<evidence type="ECO:0000256" key="7">
    <source>
        <dbReference type="ARBA" id="ARBA00023065"/>
    </source>
</evidence>
<dbReference type="PANTHER" id="PTHR34501">
    <property type="entry name" value="PROTEIN YDDL-RELATED"/>
    <property type="match status" value="1"/>
</dbReference>
<dbReference type="Proteomes" id="UP000266091">
    <property type="component" value="Unassembled WGS sequence"/>
</dbReference>
<keyword evidence="10" id="KW-0998">Cell outer membrane</keyword>
<proteinExistence type="predicted"/>
<evidence type="ECO:0000256" key="10">
    <source>
        <dbReference type="ARBA" id="ARBA00023237"/>
    </source>
</evidence>
<dbReference type="GO" id="GO:0015288">
    <property type="term" value="F:porin activity"/>
    <property type="evidence" value="ECO:0007669"/>
    <property type="project" value="UniProtKB-KW"/>
</dbReference>
<dbReference type="CDD" id="cd00342">
    <property type="entry name" value="gram_neg_porins"/>
    <property type="match status" value="1"/>
</dbReference>
<evidence type="ECO:0000256" key="3">
    <source>
        <dbReference type="ARBA" id="ARBA00022448"/>
    </source>
</evidence>
<name>A0A388SHD2_9BURK</name>
<keyword evidence="14" id="KW-1185">Reference proteome</keyword>
<feature type="signal peptide" evidence="11">
    <location>
        <begin position="1"/>
        <end position="23"/>
    </location>
</feature>
<sequence length="379" mass="40427">MRFMQTAAAAAIASAFFCGSAFAETPTVTLYGIVNTGLSYTHQKTAPGKSTDTVQMDSGNYLGSRFGLKGEEKITDTTSVGFILENGFSSDTGTESDDNRIFGREASLYAKNTNFGTLRFGRLTQLTGSTGSSSIMGGKFSAFSTGWGIVYGHNAVFAGKFARFDNVINYSTPTWNGFDLHLQYSGGIDMKSETPTGRENTGSTTRYGAIGARYMKGAFSTIGVVDTYHYANTPDDAGYTANLSVAYDFNVAKVFLAGQYFKDMRYLGKAAINDTVSGAAVFGNSTAKDGWGINLGATAPAFGGKFYAAVGYMDADHSDATAGKLKRYTVSLGYDYSLSKRTLVYAGAGYMHDKYDDFAATTVGSAYNYGVTAGLVHKF</sequence>
<dbReference type="OrthoDB" id="8520696at2"/>
<dbReference type="InterPro" id="IPR050298">
    <property type="entry name" value="Gram-neg_bact_OMP"/>
</dbReference>
<evidence type="ECO:0000256" key="9">
    <source>
        <dbReference type="ARBA" id="ARBA00023136"/>
    </source>
</evidence>
<evidence type="ECO:0000256" key="2">
    <source>
        <dbReference type="ARBA" id="ARBA00011233"/>
    </source>
</evidence>
<dbReference type="SUPFAM" id="SSF56935">
    <property type="entry name" value="Porins"/>
    <property type="match status" value="1"/>
</dbReference>
<keyword evidence="5" id="KW-0812">Transmembrane</keyword>
<accession>A0A388SHD2</accession>
<keyword evidence="6 11" id="KW-0732">Signal</keyword>
<dbReference type="GO" id="GO:0046930">
    <property type="term" value="C:pore complex"/>
    <property type="evidence" value="ECO:0007669"/>
    <property type="project" value="UniProtKB-KW"/>
</dbReference>
<evidence type="ECO:0000256" key="4">
    <source>
        <dbReference type="ARBA" id="ARBA00022452"/>
    </source>
</evidence>
<comment type="subcellular location">
    <subcellularLocation>
        <location evidence="1">Cell outer membrane</location>
        <topology evidence="1">Multi-pass membrane protein</topology>
    </subcellularLocation>
</comment>
<keyword evidence="7" id="KW-0406">Ion transport</keyword>
<dbReference type="AlphaFoldDB" id="A0A388SHD2"/>